<dbReference type="eggNOG" id="ENOG502ZT1Q">
    <property type="taxonomic scope" value="Bacteria"/>
</dbReference>
<dbReference type="PROSITE" id="PS51257">
    <property type="entry name" value="PROKAR_LIPOPROTEIN"/>
    <property type="match status" value="1"/>
</dbReference>
<feature type="chain" id="PRO_5004228868" description="Ice-binding protein C-terminal domain-containing protein" evidence="1">
    <location>
        <begin position="24"/>
        <end position="211"/>
    </location>
</feature>
<keyword evidence="4" id="KW-1185">Reference proteome</keyword>
<dbReference type="HOGENOM" id="CLU_1304398_0_0_4"/>
<evidence type="ECO:0000313" key="3">
    <source>
        <dbReference type="EMBL" id="AAZ97953.1"/>
    </source>
</evidence>
<dbReference type="OrthoDB" id="8562900at2"/>
<protein>
    <recommendedName>
        <fullName evidence="2">Ice-binding protein C-terminal domain-containing protein</fullName>
    </recommendedName>
</protein>
<dbReference type="RefSeq" id="WP_011312512.1">
    <property type="nucleotide sequence ID" value="NC_007404.1"/>
</dbReference>
<gene>
    <name evidence="3" type="ordered locus">Tbd_2000</name>
</gene>
<dbReference type="EMBL" id="CP000116">
    <property type="protein sequence ID" value="AAZ97953.1"/>
    <property type="molecule type" value="Genomic_DNA"/>
</dbReference>
<keyword evidence="1" id="KW-0732">Signal</keyword>
<feature type="domain" description="Ice-binding protein C-terminal" evidence="2">
    <location>
        <begin position="179"/>
        <end position="204"/>
    </location>
</feature>
<evidence type="ECO:0000256" key="1">
    <source>
        <dbReference type="SAM" id="SignalP"/>
    </source>
</evidence>
<dbReference type="AlphaFoldDB" id="Q3SHD3"/>
<dbReference type="KEGG" id="tbd:Tbd_2000"/>
<proteinExistence type="predicted"/>
<name>Q3SHD3_THIDA</name>
<reference evidence="3 4" key="1">
    <citation type="journal article" date="2006" name="J. Bacteriol.">
        <title>The genome sequence of the obligately chemolithoautotrophic, facultatively anaerobic bacterium Thiobacillus denitrificans.</title>
        <authorList>
            <person name="Beller H.R."/>
            <person name="Chain P.S."/>
            <person name="Letain T.E."/>
            <person name="Chakicherla A."/>
            <person name="Larimer F.W."/>
            <person name="Richardson P.M."/>
            <person name="Coleman M.A."/>
            <person name="Wood A.P."/>
            <person name="Kelly D.P."/>
        </authorList>
    </citation>
    <scope>NUCLEOTIDE SEQUENCE [LARGE SCALE GENOMIC DNA]</scope>
    <source>
        <strain evidence="3 4">ATCC 25259</strain>
    </source>
</reference>
<dbReference type="Pfam" id="PF07589">
    <property type="entry name" value="PEP-CTERM"/>
    <property type="match status" value="1"/>
</dbReference>
<accession>Q3SHD3</accession>
<sequence length="211" mass="22756">MLVRATQITVAVMLSGACLLADAATLVDTGSPELTQNGAISVINYPYAHQSVGAGFSLSGSYNITDIASYFWIGNPGTLTLSLYSERSGLPGDQLFSNEFSIDGSPSIKGWFGLSGLNWFVASGNYWVTYEIRGTQTFNGALEFPPPFPTKMAVRNDYYTDWTSHPSGFGLIVEGTPASVPEPHSFIMFLAGLSLLGGMVRGRKQVSAWFR</sequence>
<organism evidence="3 4">
    <name type="scientific">Thiobacillus denitrificans (strain ATCC 25259 / T1)</name>
    <dbReference type="NCBI Taxonomy" id="292415"/>
    <lineage>
        <taxon>Bacteria</taxon>
        <taxon>Pseudomonadati</taxon>
        <taxon>Pseudomonadota</taxon>
        <taxon>Betaproteobacteria</taxon>
        <taxon>Nitrosomonadales</taxon>
        <taxon>Thiobacillaceae</taxon>
        <taxon>Thiobacillus</taxon>
    </lineage>
</organism>
<evidence type="ECO:0000259" key="2">
    <source>
        <dbReference type="Pfam" id="PF07589"/>
    </source>
</evidence>
<dbReference type="Proteomes" id="UP000008291">
    <property type="component" value="Chromosome"/>
</dbReference>
<dbReference type="InterPro" id="IPR013424">
    <property type="entry name" value="Ice-binding_C"/>
</dbReference>
<evidence type="ECO:0000313" key="4">
    <source>
        <dbReference type="Proteomes" id="UP000008291"/>
    </source>
</evidence>
<feature type="signal peptide" evidence="1">
    <location>
        <begin position="1"/>
        <end position="23"/>
    </location>
</feature>